<keyword evidence="9" id="KW-0234">DNA repair</keyword>
<feature type="domain" description="Myb-like" evidence="13">
    <location>
        <begin position="54"/>
        <end position="103"/>
    </location>
</feature>
<dbReference type="EMBL" id="CAJHUC010001906">
    <property type="protein sequence ID" value="CAD7702662.1"/>
    <property type="molecule type" value="Genomic_DNA"/>
</dbReference>
<dbReference type="InterPro" id="IPR021786">
    <property type="entry name" value="Cdc5p/Cef1_C"/>
</dbReference>
<dbReference type="GO" id="GO:0006355">
    <property type="term" value="P:regulation of DNA-templated transcription"/>
    <property type="evidence" value="ECO:0007669"/>
    <property type="project" value="UniProtKB-ARBA"/>
</dbReference>
<keyword evidence="11" id="KW-0131">Cell cycle</keyword>
<evidence type="ECO:0000259" key="13">
    <source>
        <dbReference type="PROSITE" id="PS50090"/>
    </source>
</evidence>
<evidence type="ECO:0000256" key="11">
    <source>
        <dbReference type="ARBA" id="ARBA00023306"/>
    </source>
</evidence>
<accession>A0A8S1JB40</accession>
<keyword evidence="2" id="KW-0507">mRNA processing</keyword>
<keyword evidence="10" id="KW-0539">Nucleus</keyword>
<evidence type="ECO:0000313" key="16">
    <source>
        <dbReference type="Proteomes" id="UP000708148"/>
    </source>
</evidence>
<feature type="region of interest" description="Disordered" evidence="12">
    <location>
        <begin position="110"/>
        <end position="149"/>
    </location>
</feature>
<evidence type="ECO:0000256" key="2">
    <source>
        <dbReference type="ARBA" id="ARBA00022664"/>
    </source>
</evidence>
<evidence type="ECO:0000256" key="6">
    <source>
        <dbReference type="ARBA" id="ARBA00023054"/>
    </source>
</evidence>
<dbReference type="PROSITE" id="PS50090">
    <property type="entry name" value="MYB_LIKE"/>
    <property type="match status" value="2"/>
</dbReference>
<keyword evidence="6" id="KW-0175">Coiled coil</keyword>
<evidence type="ECO:0000256" key="8">
    <source>
        <dbReference type="ARBA" id="ARBA00023187"/>
    </source>
</evidence>
<comment type="similarity">
    <text evidence="1">Belongs to the CEF1 family.</text>
</comment>
<keyword evidence="8" id="KW-0508">mRNA splicing</keyword>
<keyword evidence="16" id="KW-1185">Reference proteome</keyword>
<name>A0A8S1JB40_9CHLO</name>
<reference evidence="15" key="1">
    <citation type="submission" date="2020-12" db="EMBL/GenBank/DDBJ databases">
        <authorList>
            <person name="Iha C."/>
        </authorList>
    </citation>
    <scope>NUCLEOTIDE SEQUENCE</scope>
</reference>
<dbReference type="InterPro" id="IPR009057">
    <property type="entry name" value="Homeodomain-like_sf"/>
</dbReference>
<dbReference type="GO" id="GO:0005681">
    <property type="term" value="C:spliceosomal complex"/>
    <property type="evidence" value="ECO:0007669"/>
    <property type="project" value="UniProtKB-KW"/>
</dbReference>
<dbReference type="PROSITE" id="PS51294">
    <property type="entry name" value="HTH_MYB"/>
    <property type="match status" value="2"/>
</dbReference>
<dbReference type="FunFam" id="1.10.10.60:FF:000091">
    <property type="entry name" value="CDC5 cell division cycle 5-like"/>
    <property type="match status" value="1"/>
</dbReference>
<dbReference type="FunFam" id="1.10.10.60:FF:000021">
    <property type="entry name" value="CDC5 cell division cycle 5-like"/>
    <property type="match status" value="1"/>
</dbReference>
<evidence type="ECO:0000256" key="5">
    <source>
        <dbReference type="ARBA" id="ARBA00022763"/>
    </source>
</evidence>
<feature type="domain" description="Myb-like" evidence="13">
    <location>
        <begin position="2"/>
        <end position="53"/>
    </location>
</feature>
<evidence type="ECO:0000256" key="7">
    <source>
        <dbReference type="ARBA" id="ARBA00023125"/>
    </source>
</evidence>
<keyword evidence="3" id="KW-0747">Spliceosome</keyword>
<keyword evidence="5" id="KW-0227">DNA damage</keyword>
<protein>
    <submittedName>
        <fullName evidence="15">Uncharacterized protein</fullName>
    </submittedName>
</protein>
<comment type="caution">
    <text evidence="15">The sequence shown here is derived from an EMBL/GenBank/DDBJ whole genome shotgun (WGS) entry which is preliminary data.</text>
</comment>
<organism evidence="15 16">
    <name type="scientific">Ostreobium quekettii</name>
    <dbReference type="NCBI Taxonomy" id="121088"/>
    <lineage>
        <taxon>Eukaryota</taxon>
        <taxon>Viridiplantae</taxon>
        <taxon>Chlorophyta</taxon>
        <taxon>core chlorophytes</taxon>
        <taxon>Ulvophyceae</taxon>
        <taxon>TCBD clade</taxon>
        <taxon>Bryopsidales</taxon>
        <taxon>Ostreobineae</taxon>
        <taxon>Ostreobiaceae</taxon>
        <taxon>Ostreobium</taxon>
    </lineage>
</organism>
<evidence type="ECO:0000256" key="9">
    <source>
        <dbReference type="ARBA" id="ARBA00023204"/>
    </source>
</evidence>
<evidence type="ECO:0000256" key="1">
    <source>
        <dbReference type="ARBA" id="ARBA00010506"/>
    </source>
</evidence>
<keyword evidence="4" id="KW-0677">Repeat</keyword>
<dbReference type="Gene3D" id="1.10.10.60">
    <property type="entry name" value="Homeodomain-like"/>
    <property type="match status" value="2"/>
</dbReference>
<dbReference type="GO" id="GO:0003677">
    <property type="term" value="F:DNA binding"/>
    <property type="evidence" value="ECO:0007669"/>
    <property type="project" value="UniProtKB-KW"/>
</dbReference>
<evidence type="ECO:0000256" key="10">
    <source>
        <dbReference type="ARBA" id="ARBA00023242"/>
    </source>
</evidence>
<dbReference type="CDD" id="cd11659">
    <property type="entry name" value="SANT_CDC5_II"/>
    <property type="match status" value="1"/>
</dbReference>
<dbReference type="Pfam" id="PF11831">
    <property type="entry name" value="Myb_Cef"/>
    <property type="match status" value="1"/>
</dbReference>
<dbReference type="InterPro" id="IPR047240">
    <property type="entry name" value="SANT_CDC5L_II"/>
</dbReference>
<sequence>MRIMIKGGVWKNTEDEILKAAVMKYGINQWARISSLLTRKSAKQCKARWYEWLDPSIKKTEWTKEEDEKLLHLAKLFPTQWRTVAPLVGRTPAQCLERYEKLLDLALAKDEKYDPSDDPRRLRPGEIDPNPEAKPARPDPVDMDEDEKEMLSEARARLANTRGKKAKRKAREKQLEEARRFASLQKKRELKAAGIELRGKERRRGGINYNKEVAFEKQPPPGFYDVAQEQEVTKQVSREFRPVTLQEVEGKRRKDVEEALLKADLRNQKLQASHDQPAAIAKVAELNDPLLTHRRRKLMLPAPQISEQELQQIAKMGGDSRVENDLMEGAGGEATKQLLGQYEQTPMGLATPMRTPRTPAAGGDHIMQEAHNLAKLRSAETPLLGGQTPELYPSDFSGITPRQNAVATPNPLATPLGATPSHGSGGLATPSIGGTPLTTSVASGAGGPMQTPVRDELGLNTSNHLATPTNRKEEKAQKMLVRNQLRAQLAQLPAPVNRVEIVVPDLPQEEPEAQEMEVDAVDRDKQRKLAEQERLEKELRSRSQVIQQGLPRPLAVLIPHEIGALPDMSLKDRAEHMLSAEVTAMLQRDEAKYPVKEGKKKKPDKKRSRAQMEGPQMEEFDEEDLLNSAALLEAEALYLKKEMGHAPAPEEERIQAWAAAERELIWLPSKAQYGRGASAATTDRIDSLRGDLENVHAEMLNKAKRASKLEDKIRVLCSGHWARDEALRVQLDSLWHELEEEKVSLESFKALHRREQLSIQSRLQAMKELVMEQQGREAKLQERYKELCSKRDAMLESLQDGE</sequence>
<dbReference type="InterPro" id="IPR047242">
    <property type="entry name" value="CDC5L/Cef1"/>
</dbReference>
<dbReference type="OrthoDB" id="1410009at2759"/>
<feature type="region of interest" description="Disordered" evidence="12">
    <location>
        <begin position="442"/>
        <end position="474"/>
    </location>
</feature>
<evidence type="ECO:0000256" key="12">
    <source>
        <dbReference type="SAM" id="MobiDB-lite"/>
    </source>
</evidence>
<keyword evidence="7" id="KW-0238">DNA-binding</keyword>
<evidence type="ECO:0000256" key="4">
    <source>
        <dbReference type="ARBA" id="ARBA00022737"/>
    </source>
</evidence>
<dbReference type="GO" id="GO:0000974">
    <property type="term" value="C:Prp19 complex"/>
    <property type="evidence" value="ECO:0007669"/>
    <property type="project" value="InterPro"/>
</dbReference>
<dbReference type="PANTHER" id="PTHR45885:SF1">
    <property type="entry name" value="CELL DIVISION CYCLE 5-LIKE PROTEIN"/>
    <property type="match status" value="1"/>
</dbReference>
<evidence type="ECO:0000313" key="15">
    <source>
        <dbReference type="EMBL" id="CAD7702662.1"/>
    </source>
</evidence>
<evidence type="ECO:0000256" key="3">
    <source>
        <dbReference type="ARBA" id="ARBA00022728"/>
    </source>
</evidence>
<dbReference type="Pfam" id="PF13921">
    <property type="entry name" value="Myb_DNA-bind_6"/>
    <property type="match status" value="1"/>
</dbReference>
<dbReference type="AlphaFoldDB" id="A0A8S1JB40"/>
<feature type="domain" description="HTH myb-type" evidence="14">
    <location>
        <begin position="2"/>
        <end position="53"/>
    </location>
</feature>
<dbReference type="PANTHER" id="PTHR45885">
    <property type="entry name" value="CELL DIVISION CYCLE 5-LIKE PROTEIN"/>
    <property type="match status" value="1"/>
</dbReference>
<dbReference type="SUPFAM" id="SSF46689">
    <property type="entry name" value="Homeodomain-like"/>
    <property type="match status" value="1"/>
</dbReference>
<dbReference type="GO" id="GO:0006281">
    <property type="term" value="P:DNA repair"/>
    <property type="evidence" value="ECO:0007669"/>
    <property type="project" value="UniProtKB-KW"/>
</dbReference>
<feature type="compositionally biased region" description="Polar residues" evidence="12">
    <location>
        <begin position="459"/>
        <end position="469"/>
    </location>
</feature>
<dbReference type="SMART" id="SM00717">
    <property type="entry name" value="SANT"/>
    <property type="match status" value="2"/>
</dbReference>
<dbReference type="GO" id="GO:0000398">
    <property type="term" value="P:mRNA splicing, via spliceosome"/>
    <property type="evidence" value="ECO:0007669"/>
    <property type="project" value="InterPro"/>
</dbReference>
<feature type="compositionally biased region" description="Basic and acidic residues" evidence="12">
    <location>
        <begin position="110"/>
        <end position="126"/>
    </location>
</feature>
<proteinExistence type="inferred from homology"/>
<feature type="region of interest" description="Disordered" evidence="12">
    <location>
        <begin position="593"/>
        <end position="621"/>
    </location>
</feature>
<dbReference type="InterPro" id="IPR017930">
    <property type="entry name" value="Myb_dom"/>
</dbReference>
<feature type="domain" description="HTH myb-type" evidence="14">
    <location>
        <begin position="54"/>
        <end position="107"/>
    </location>
</feature>
<evidence type="ECO:0000259" key="14">
    <source>
        <dbReference type="PROSITE" id="PS51294"/>
    </source>
</evidence>
<gene>
    <name evidence="15" type="ORF">OSTQU699_LOCUS8018</name>
</gene>
<dbReference type="CDD" id="cd00167">
    <property type="entry name" value="SANT"/>
    <property type="match status" value="1"/>
</dbReference>
<dbReference type="InterPro" id="IPR001005">
    <property type="entry name" value="SANT/Myb"/>
</dbReference>
<dbReference type="Proteomes" id="UP000708148">
    <property type="component" value="Unassembled WGS sequence"/>
</dbReference>
<feature type="compositionally biased region" description="Basic residues" evidence="12">
    <location>
        <begin position="598"/>
        <end position="609"/>
    </location>
</feature>